<feature type="compositionally biased region" description="Pro residues" evidence="1">
    <location>
        <begin position="223"/>
        <end position="241"/>
    </location>
</feature>
<feature type="region of interest" description="Disordered" evidence="1">
    <location>
        <begin position="207"/>
        <end position="241"/>
    </location>
</feature>
<keyword evidence="2" id="KW-0732">Signal</keyword>
<protein>
    <submittedName>
        <fullName evidence="3">Uncharacterized protein</fullName>
    </submittedName>
</protein>
<feature type="chain" id="PRO_5046482660" evidence="2">
    <location>
        <begin position="30"/>
        <end position="241"/>
    </location>
</feature>
<evidence type="ECO:0000256" key="2">
    <source>
        <dbReference type="SAM" id="SignalP"/>
    </source>
</evidence>
<dbReference type="RefSeq" id="WP_169154590.1">
    <property type="nucleotide sequence ID" value="NZ_CAWPJE010000421.1"/>
</dbReference>
<evidence type="ECO:0000313" key="3">
    <source>
        <dbReference type="EMBL" id="NMG19315.1"/>
    </source>
</evidence>
<dbReference type="EMBL" id="QMEB01000040">
    <property type="protein sequence ID" value="NMG19315.1"/>
    <property type="molecule type" value="Genomic_DNA"/>
</dbReference>
<reference evidence="3 4" key="1">
    <citation type="submission" date="2018-06" db="EMBL/GenBank/DDBJ databases">
        <title>Comparative genomics of Brasilonema spp. strains.</title>
        <authorList>
            <person name="Alvarenga D.O."/>
            <person name="Fiore M.F."/>
            <person name="Varani A.M."/>
        </authorList>
    </citation>
    <scope>NUCLEOTIDE SEQUENCE [LARGE SCALE GENOMIC DNA]</scope>
    <source>
        <strain evidence="3 4">SPC951</strain>
    </source>
</reference>
<dbReference type="Proteomes" id="UP000718564">
    <property type="component" value="Unassembled WGS sequence"/>
</dbReference>
<evidence type="ECO:0000313" key="4">
    <source>
        <dbReference type="Proteomes" id="UP000718564"/>
    </source>
</evidence>
<keyword evidence="4" id="KW-1185">Reference proteome</keyword>
<sequence length="241" mass="26959">MKSGVVKKKKSLWLLCCSFWLLFSNSLNDAAKAQNHHPSASPKAERRVVGGERFFCSNQNLEALTTQLLQDLPNYANRASQRARRLRRATDVYSYMVVAGRPEFTPLPLNPSGYTADSVKTASVGVEQVFFTTLERQYTAGKAFQLQQFHWLFLTKTKSDWRFVMMFSQIGLSPKNQPPTPPRDSSNGVIAQGITAWLRDCQAGSVRVRSRNLKGSSQKPLPSQTPPPPLKPPLSQPPPEL</sequence>
<accession>A0ABX1P4M9</accession>
<feature type="signal peptide" evidence="2">
    <location>
        <begin position="1"/>
        <end position="29"/>
    </location>
</feature>
<gene>
    <name evidence="3" type="ORF">DP116_07535</name>
</gene>
<comment type="caution">
    <text evidence="3">The sequence shown here is derived from an EMBL/GenBank/DDBJ whole genome shotgun (WGS) entry which is preliminary data.</text>
</comment>
<name>A0ABX1P4M9_9CYAN</name>
<organism evidence="3 4">
    <name type="scientific">Brasilonema bromeliae SPC951</name>
    <dbReference type="NCBI Taxonomy" id="385972"/>
    <lineage>
        <taxon>Bacteria</taxon>
        <taxon>Bacillati</taxon>
        <taxon>Cyanobacteriota</taxon>
        <taxon>Cyanophyceae</taxon>
        <taxon>Nostocales</taxon>
        <taxon>Scytonemataceae</taxon>
        <taxon>Brasilonema</taxon>
        <taxon>Bromeliae group (in: Brasilonema)</taxon>
    </lineage>
</organism>
<proteinExistence type="predicted"/>
<evidence type="ECO:0000256" key="1">
    <source>
        <dbReference type="SAM" id="MobiDB-lite"/>
    </source>
</evidence>